<organism evidence="4 5">
    <name type="scientific">Trinickia terrae</name>
    <dbReference type="NCBI Taxonomy" id="2571161"/>
    <lineage>
        <taxon>Bacteria</taxon>
        <taxon>Pseudomonadati</taxon>
        <taxon>Pseudomonadota</taxon>
        <taxon>Betaproteobacteria</taxon>
        <taxon>Burkholderiales</taxon>
        <taxon>Burkholderiaceae</taxon>
        <taxon>Trinickia</taxon>
    </lineage>
</organism>
<evidence type="ECO:0000313" key="4">
    <source>
        <dbReference type="EMBL" id="TKC89254.1"/>
    </source>
</evidence>
<dbReference type="InterPro" id="IPR050263">
    <property type="entry name" value="Bact_Fimbrial_Adh_Pro"/>
</dbReference>
<feature type="chain" id="PRO_5020708578" evidence="2">
    <location>
        <begin position="27"/>
        <end position="176"/>
    </location>
</feature>
<name>A0A4U1I775_9BURK</name>
<protein>
    <submittedName>
        <fullName evidence="4">Type 1 fimbrial protein</fullName>
    </submittedName>
</protein>
<feature type="domain" description="Fimbrial-type adhesion" evidence="3">
    <location>
        <begin position="34"/>
        <end position="176"/>
    </location>
</feature>
<dbReference type="PANTHER" id="PTHR33420:SF3">
    <property type="entry name" value="FIMBRIAL SUBUNIT ELFA"/>
    <property type="match status" value="1"/>
</dbReference>
<comment type="caution">
    <text evidence="4">The sequence shown here is derived from an EMBL/GenBank/DDBJ whole genome shotgun (WGS) entry which is preliminary data.</text>
</comment>
<dbReference type="GO" id="GO:0043709">
    <property type="term" value="P:cell adhesion involved in single-species biofilm formation"/>
    <property type="evidence" value="ECO:0007669"/>
    <property type="project" value="TreeGrafter"/>
</dbReference>
<evidence type="ECO:0000256" key="2">
    <source>
        <dbReference type="SAM" id="SignalP"/>
    </source>
</evidence>
<dbReference type="OrthoDB" id="6491659at2"/>
<evidence type="ECO:0000313" key="5">
    <source>
        <dbReference type="Proteomes" id="UP000305539"/>
    </source>
</evidence>
<feature type="signal peptide" evidence="2">
    <location>
        <begin position="1"/>
        <end position="26"/>
    </location>
</feature>
<keyword evidence="5" id="KW-1185">Reference proteome</keyword>
<dbReference type="SUPFAM" id="SSF49401">
    <property type="entry name" value="Bacterial adhesins"/>
    <property type="match status" value="1"/>
</dbReference>
<dbReference type="AlphaFoldDB" id="A0A4U1I775"/>
<proteinExistence type="predicted"/>
<dbReference type="InterPro" id="IPR008966">
    <property type="entry name" value="Adhesion_dom_sf"/>
</dbReference>
<reference evidence="4 5" key="1">
    <citation type="submission" date="2019-04" db="EMBL/GenBank/DDBJ databases">
        <title>Trinickia sp. 7GSK02, isolated from subtropical forest soil.</title>
        <authorList>
            <person name="Gao Z.-H."/>
            <person name="Qiu L.-H."/>
        </authorList>
    </citation>
    <scope>NUCLEOTIDE SEQUENCE [LARGE SCALE GENOMIC DNA]</scope>
    <source>
        <strain evidence="4 5">7GSK02</strain>
    </source>
</reference>
<dbReference type="PANTHER" id="PTHR33420">
    <property type="entry name" value="FIMBRIAL SUBUNIT ELFA-RELATED"/>
    <property type="match status" value="1"/>
</dbReference>
<dbReference type="EMBL" id="SWJE01000005">
    <property type="protein sequence ID" value="TKC89254.1"/>
    <property type="molecule type" value="Genomic_DNA"/>
</dbReference>
<dbReference type="InterPro" id="IPR036937">
    <property type="entry name" value="Adhesion_dom_fimbrial_sf"/>
</dbReference>
<dbReference type="GO" id="GO:0009289">
    <property type="term" value="C:pilus"/>
    <property type="evidence" value="ECO:0007669"/>
    <property type="project" value="InterPro"/>
</dbReference>
<evidence type="ECO:0000259" key="3">
    <source>
        <dbReference type="Pfam" id="PF00419"/>
    </source>
</evidence>
<accession>A0A4U1I775</accession>
<evidence type="ECO:0000256" key="1">
    <source>
        <dbReference type="ARBA" id="ARBA00022729"/>
    </source>
</evidence>
<dbReference type="InterPro" id="IPR000259">
    <property type="entry name" value="Adhesion_dom_fimbrial"/>
</dbReference>
<keyword evidence="1 2" id="KW-0732">Signal</keyword>
<dbReference type="Proteomes" id="UP000305539">
    <property type="component" value="Unassembled WGS sequence"/>
</dbReference>
<dbReference type="Pfam" id="PF00419">
    <property type="entry name" value="Fimbrial"/>
    <property type="match status" value="1"/>
</dbReference>
<gene>
    <name evidence="4" type="ORF">FAZ69_09860</name>
</gene>
<sequence length="176" mass="17433">MLKSFVRRSCAVALLSGAFVSGLACAQTATTGTINFTGSVTAVPCEIDTAATSGTVTMAKVFANDFTAVGSTAGTTSFKIALKNCGTATNGATVTFTGTADSDNATALKTSGGATGVALQLVDDSGTPVSVGSASKTYTISEGSNTFNFAARYIATNATIGSGNANATALFALTYK</sequence>
<dbReference type="PROSITE" id="PS51257">
    <property type="entry name" value="PROKAR_LIPOPROTEIN"/>
    <property type="match status" value="1"/>
</dbReference>
<dbReference type="Gene3D" id="2.60.40.1090">
    <property type="entry name" value="Fimbrial-type adhesion domain"/>
    <property type="match status" value="1"/>
</dbReference>